<proteinExistence type="predicted"/>
<evidence type="ECO:0000313" key="1">
    <source>
        <dbReference type="EMBL" id="KAI0066387.1"/>
    </source>
</evidence>
<organism evidence="1 2">
    <name type="scientific">Artomyces pyxidatus</name>
    <dbReference type="NCBI Taxonomy" id="48021"/>
    <lineage>
        <taxon>Eukaryota</taxon>
        <taxon>Fungi</taxon>
        <taxon>Dikarya</taxon>
        <taxon>Basidiomycota</taxon>
        <taxon>Agaricomycotina</taxon>
        <taxon>Agaricomycetes</taxon>
        <taxon>Russulales</taxon>
        <taxon>Auriscalpiaceae</taxon>
        <taxon>Artomyces</taxon>
    </lineage>
</organism>
<reference evidence="1" key="2">
    <citation type="journal article" date="2022" name="New Phytol.">
        <title>Evolutionary transition to the ectomycorrhizal habit in the genomes of a hyperdiverse lineage of mushroom-forming fungi.</title>
        <authorList>
            <person name="Looney B."/>
            <person name="Miyauchi S."/>
            <person name="Morin E."/>
            <person name="Drula E."/>
            <person name="Courty P.E."/>
            <person name="Kohler A."/>
            <person name="Kuo A."/>
            <person name="LaButti K."/>
            <person name="Pangilinan J."/>
            <person name="Lipzen A."/>
            <person name="Riley R."/>
            <person name="Andreopoulos W."/>
            <person name="He G."/>
            <person name="Johnson J."/>
            <person name="Nolan M."/>
            <person name="Tritt A."/>
            <person name="Barry K.W."/>
            <person name="Grigoriev I.V."/>
            <person name="Nagy L.G."/>
            <person name="Hibbett D."/>
            <person name="Henrissat B."/>
            <person name="Matheny P.B."/>
            <person name="Labbe J."/>
            <person name="Martin F.M."/>
        </authorList>
    </citation>
    <scope>NUCLEOTIDE SEQUENCE</scope>
    <source>
        <strain evidence="1">HHB10654</strain>
    </source>
</reference>
<sequence>MYCGSLLCTSPHTTTSPFSARICASATTHAILGLYDDRLYETHDLHLLPTNQFPAPTTPYHSPHPTLCVPFITHRPTPSVPRTDFRLLDLILPIFFAFILIRGTYRSLACMVRGDMYARIYTYNP</sequence>
<gene>
    <name evidence="1" type="ORF">BV25DRAFT_1820309</name>
</gene>
<evidence type="ECO:0000313" key="2">
    <source>
        <dbReference type="Proteomes" id="UP000814140"/>
    </source>
</evidence>
<dbReference type="EMBL" id="MU277192">
    <property type="protein sequence ID" value="KAI0066387.1"/>
    <property type="molecule type" value="Genomic_DNA"/>
</dbReference>
<comment type="caution">
    <text evidence="1">The sequence shown here is derived from an EMBL/GenBank/DDBJ whole genome shotgun (WGS) entry which is preliminary data.</text>
</comment>
<accession>A0ACB8TCX0</accession>
<protein>
    <submittedName>
        <fullName evidence="1">Uncharacterized protein</fullName>
    </submittedName>
</protein>
<reference evidence="1" key="1">
    <citation type="submission" date="2021-03" db="EMBL/GenBank/DDBJ databases">
        <authorList>
            <consortium name="DOE Joint Genome Institute"/>
            <person name="Ahrendt S."/>
            <person name="Looney B.P."/>
            <person name="Miyauchi S."/>
            <person name="Morin E."/>
            <person name="Drula E."/>
            <person name="Courty P.E."/>
            <person name="Chicoki N."/>
            <person name="Fauchery L."/>
            <person name="Kohler A."/>
            <person name="Kuo A."/>
            <person name="Labutti K."/>
            <person name="Pangilinan J."/>
            <person name="Lipzen A."/>
            <person name="Riley R."/>
            <person name="Andreopoulos W."/>
            <person name="He G."/>
            <person name="Johnson J."/>
            <person name="Barry K.W."/>
            <person name="Grigoriev I.V."/>
            <person name="Nagy L."/>
            <person name="Hibbett D."/>
            <person name="Henrissat B."/>
            <person name="Matheny P.B."/>
            <person name="Labbe J."/>
            <person name="Martin F."/>
        </authorList>
    </citation>
    <scope>NUCLEOTIDE SEQUENCE</scope>
    <source>
        <strain evidence="1">HHB10654</strain>
    </source>
</reference>
<keyword evidence="2" id="KW-1185">Reference proteome</keyword>
<name>A0ACB8TCX0_9AGAM</name>
<dbReference type="Proteomes" id="UP000814140">
    <property type="component" value="Unassembled WGS sequence"/>
</dbReference>